<reference evidence="2" key="2">
    <citation type="submission" date="2021-04" db="EMBL/GenBank/DDBJ databases">
        <authorList>
            <person name="Gilroy R."/>
        </authorList>
    </citation>
    <scope>NUCLEOTIDE SEQUENCE</scope>
    <source>
        <strain evidence="2">ChiGjej1B1-14440</strain>
    </source>
</reference>
<feature type="transmembrane region" description="Helical" evidence="1">
    <location>
        <begin position="33"/>
        <end position="52"/>
    </location>
</feature>
<protein>
    <submittedName>
        <fullName evidence="2">Uncharacterized protein</fullName>
    </submittedName>
</protein>
<gene>
    <name evidence="2" type="ORF">H9980_13135</name>
</gene>
<comment type="caution">
    <text evidence="2">The sequence shown here is derived from an EMBL/GenBank/DDBJ whole genome shotgun (WGS) entry which is preliminary data.</text>
</comment>
<proteinExistence type="predicted"/>
<organism evidence="2 3">
    <name type="scientific">Candidatus Erysipelatoclostridium merdavium</name>
    <dbReference type="NCBI Taxonomy" id="2838566"/>
    <lineage>
        <taxon>Bacteria</taxon>
        <taxon>Bacillati</taxon>
        <taxon>Bacillota</taxon>
        <taxon>Erysipelotrichia</taxon>
        <taxon>Erysipelotrichales</taxon>
        <taxon>Erysipelotrichales incertae sedis</taxon>
    </lineage>
</organism>
<reference evidence="2" key="1">
    <citation type="journal article" date="2021" name="PeerJ">
        <title>Extensive microbial diversity within the chicken gut microbiome revealed by metagenomics and culture.</title>
        <authorList>
            <person name="Gilroy R."/>
            <person name="Ravi A."/>
            <person name="Getino M."/>
            <person name="Pursley I."/>
            <person name="Horton D.L."/>
            <person name="Alikhan N.F."/>
            <person name="Baker D."/>
            <person name="Gharbi K."/>
            <person name="Hall N."/>
            <person name="Watson M."/>
            <person name="Adriaenssens E.M."/>
            <person name="Foster-Nyarko E."/>
            <person name="Jarju S."/>
            <person name="Secka A."/>
            <person name="Antonio M."/>
            <person name="Oren A."/>
            <person name="Chaudhuri R.R."/>
            <person name="La Ragione R."/>
            <person name="Hildebrand F."/>
            <person name="Pallen M.J."/>
        </authorList>
    </citation>
    <scope>NUCLEOTIDE SEQUENCE</scope>
    <source>
        <strain evidence="2">ChiGjej1B1-14440</strain>
    </source>
</reference>
<evidence type="ECO:0000313" key="2">
    <source>
        <dbReference type="EMBL" id="HIX82892.1"/>
    </source>
</evidence>
<accession>A0A9D1XNV5</accession>
<sequence length="331" mass="39200">MKQDDLKKVIDGIIIPEQKLDMCLKSKKNPKRYYKFLAVPVVICLTIGIFSLRKDENVKETTNIDSDYFITNVYANEQNYDIEKPVQIDMTEDMFGISWRVSSKINSDESGFNGKSYLPFDIVITGDNIKEITYSVVNGDSLNFYLLESFDEFQGDYNKYCEDGNEYRVLKHFNELRSKDIDYLKENNEHTDNLEQFYTENFFKKSVEFNKKLAEANYSQESIKEYGWIYWIGINHKKELMIPYDKQFDNQAKMQIVTSFSYGKDELSYYKSEKNMTRFIKDELLNYQIKMEIKYNNGITKEKKITFTEVPISKEDMRPGDYGSRIYMQIS</sequence>
<dbReference type="EMBL" id="DXET01000294">
    <property type="protein sequence ID" value="HIX82892.1"/>
    <property type="molecule type" value="Genomic_DNA"/>
</dbReference>
<dbReference type="AlphaFoldDB" id="A0A9D1XNV5"/>
<keyword evidence="1" id="KW-1133">Transmembrane helix</keyword>
<evidence type="ECO:0000313" key="3">
    <source>
        <dbReference type="Proteomes" id="UP000886724"/>
    </source>
</evidence>
<name>A0A9D1XNV5_9FIRM</name>
<keyword evidence="1" id="KW-0472">Membrane</keyword>
<dbReference type="Proteomes" id="UP000886724">
    <property type="component" value="Unassembled WGS sequence"/>
</dbReference>
<keyword evidence="1" id="KW-0812">Transmembrane</keyword>
<evidence type="ECO:0000256" key="1">
    <source>
        <dbReference type="SAM" id="Phobius"/>
    </source>
</evidence>